<evidence type="ECO:0000259" key="10">
    <source>
        <dbReference type="PROSITE" id="PS50109"/>
    </source>
</evidence>
<evidence type="ECO:0000256" key="1">
    <source>
        <dbReference type="ARBA" id="ARBA00000085"/>
    </source>
</evidence>
<dbReference type="Gene3D" id="3.30.565.10">
    <property type="entry name" value="Histidine kinase-like ATPase, C-terminal domain"/>
    <property type="match status" value="1"/>
</dbReference>
<dbReference type="GO" id="GO:0000155">
    <property type="term" value="F:phosphorelay sensor kinase activity"/>
    <property type="evidence" value="ECO:0007669"/>
    <property type="project" value="InterPro"/>
</dbReference>
<dbReference type="InterPro" id="IPR036097">
    <property type="entry name" value="HisK_dim/P_sf"/>
</dbReference>
<dbReference type="SUPFAM" id="SSF47384">
    <property type="entry name" value="Homodimeric domain of signal transducing histidine kinase"/>
    <property type="match status" value="1"/>
</dbReference>
<dbReference type="SUPFAM" id="SSF55874">
    <property type="entry name" value="ATPase domain of HSP90 chaperone/DNA topoisomerase II/histidine kinase"/>
    <property type="match status" value="1"/>
</dbReference>
<protein>
    <recommendedName>
        <fullName evidence="2">histidine kinase</fullName>
        <ecNumber evidence="2">2.7.13.3</ecNumber>
    </recommendedName>
</protein>
<keyword evidence="3" id="KW-0597">Phosphoprotein</keyword>
<keyword evidence="9" id="KW-0812">Transmembrane</keyword>
<sequence length="421" mass="46768">MRRITIYSVILAILVLIVFNIHSWLVLTHTRAALEEELGTRLENLAVVLATRLKGWEKSEEITPVLSEAMNFSNLLNIFLIDESLRFIVNLREPQSVGQPFPAELDEAEIQSAFSGLPARTRLYTAGPAILKTAYAPIYDNNGIIKAVLGVEADARFFRTISTYYRTLLFINGLSLLAIIAIIITYITLNRYALKLEHKATRTATFALLGEMSAALAHDLRNPIATILAATENIRLRYNLSEDKTLSYIKEQIERVNAIINNYLDIGANKPAPLEPIDIDQLIKETLVTLSTEIRKQNIAVETLLNGLPPIPGSAQQLRQLFMNLLLNAIQAQPNGGSIRISGELKRTSSRKWAVIKITDRGPGIPRKLLARIFEPFFTTKEKGSGLGLFIAKKIVDLHHGQITISSQTGIGTTVEVKLPV</sequence>
<dbReference type="Gene3D" id="1.10.287.130">
    <property type="match status" value="1"/>
</dbReference>
<dbReference type="PRINTS" id="PR00344">
    <property type="entry name" value="BCTRLSENSOR"/>
</dbReference>
<comment type="caution">
    <text evidence="11">The sequence shown here is derived from an EMBL/GenBank/DDBJ whole genome shotgun (WGS) entry which is preliminary data.</text>
</comment>
<dbReference type="Pfam" id="PF00512">
    <property type="entry name" value="HisKA"/>
    <property type="match status" value="1"/>
</dbReference>
<dbReference type="InterPro" id="IPR036890">
    <property type="entry name" value="HATPase_C_sf"/>
</dbReference>
<dbReference type="CDD" id="cd00075">
    <property type="entry name" value="HATPase"/>
    <property type="match status" value="1"/>
</dbReference>
<dbReference type="InterPro" id="IPR004358">
    <property type="entry name" value="Sig_transdc_His_kin-like_C"/>
</dbReference>
<keyword evidence="7" id="KW-0067">ATP-binding</keyword>
<dbReference type="GO" id="GO:0005524">
    <property type="term" value="F:ATP binding"/>
    <property type="evidence" value="ECO:0007669"/>
    <property type="project" value="UniProtKB-KW"/>
</dbReference>
<keyword evidence="8" id="KW-0902">Two-component regulatory system</keyword>
<dbReference type="Pfam" id="PF02518">
    <property type="entry name" value="HATPase_c"/>
    <property type="match status" value="1"/>
</dbReference>
<feature type="domain" description="Histidine kinase" evidence="10">
    <location>
        <begin position="215"/>
        <end position="421"/>
    </location>
</feature>
<gene>
    <name evidence="11" type="ORF">ENX16_00910</name>
</gene>
<dbReference type="AlphaFoldDB" id="A0A7V3UZ19"/>
<keyword evidence="5" id="KW-0547">Nucleotide-binding</keyword>
<evidence type="ECO:0000256" key="4">
    <source>
        <dbReference type="ARBA" id="ARBA00022679"/>
    </source>
</evidence>
<dbReference type="PROSITE" id="PS50109">
    <property type="entry name" value="HIS_KIN"/>
    <property type="match status" value="1"/>
</dbReference>
<keyword evidence="6" id="KW-0418">Kinase</keyword>
<proteinExistence type="predicted"/>
<dbReference type="InterPro" id="IPR003594">
    <property type="entry name" value="HATPase_dom"/>
</dbReference>
<evidence type="ECO:0000256" key="2">
    <source>
        <dbReference type="ARBA" id="ARBA00012438"/>
    </source>
</evidence>
<comment type="catalytic activity">
    <reaction evidence="1">
        <text>ATP + protein L-histidine = ADP + protein N-phospho-L-histidine.</text>
        <dbReference type="EC" id="2.7.13.3"/>
    </reaction>
</comment>
<dbReference type="EC" id="2.7.13.3" evidence="2"/>
<keyword evidence="9" id="KW-0472">Membrane</keyword>
<dbReference type="InterPro" id="IPR005467">
    <property type="entry name" value="His_kinase_dom"/>
</dbReference>
<dbReference type="SMART" id="SM00387">
    <property type="entry name" value="HATPase_c"/>
    <property type="match status" value="1"/>
</dbReference>
<dbReference type="CDD" id="cd00082">
    <property type="entry name" value="HisKA"/>
    <property type="match status" value="1"/>
</dbReference>
<feature type="transmembrane region" description="Helical" evidence="9">
    <location>
        <begin position="168"/>
        <end position="189"/>
    </location>
</feature>
<dbReference type="PANTHER" id="PTHR43065">
    <property type="entry name" value="SENSOR HISTIDINE KINASE"/>
    <property type="match status" value="1"/>
</dbReference>
<evidence type="ECO:0000256" key="7">
    <source>
        <dbReference type="ARBA" id="ARBA00022840"/>
    </source>
</evidence>
<evidence type="ECO:0000256" key="6">
    <source>
        <dbReference type="ARBA" id="ARBA00022777"/>
    </source>
</evidence>
<reference evidence="11" key="1">
    <citation type="journal article" date="2020" name="mSystems">
        <title>Genome- and Community-Level Interaction Insights into Carbon Utilization and Element Cycling Functions of Hydrothermarchaeota in Hydrothermal Sediment.</title>
        <authorList>
            <person name="Zhou Z."/>
            <person name="Liu Y."/>
            <person name="Xu W."/>
            <person name="Pan J."/>
            <person name="Luo Z.H."/>
            <person name="Li M."/>
        </authorList>
    </citation>
    <scope>NUCLEOTIDE SEQUENCE [LARGE SCALE GENOMIC DNA]</scope>
    <source>
        <strain evidence="11">SpSt-914</strain>
    </source>
</reference>
<name>A0A7V3UZ19_UNCW3</name>
<evidence type="ECO:0000313" key="11">
    <source>
        <dbReference type="EMBL" id="HGD12634.1"/>
    </source>
</evidence>
<evidence type="ECO:0000256" key="5">
    <source>
        <dbReference type="ARBA" id="ARBA00022741"/>
    </source>
</evidence>
<dbReference type="SMART" id="SM00388">
    <property type="entry name" value="HisKA"/>
    <property type="match status" value="1"/>
</dbReference>
<keyword evidence="4" id="KW-0808">Transferase</keyword>
<accession>A0A7V3UZ19</accession>
<dbReference type="PANTHER" id="PTHR43065:SF10">
    <property type="entry name" value="PEROXIDE STRESS-ACTIVATED HISTIDINE KINASE MAK3"/>
    <property type="match status" value="1"/>
</dbReference>
<evidence type="ECO:0000256" key="3">
    <source>
        <dbReference type="ARBA" id="ARBA00022553"/>
    </source>
</evidence>
<evidence type="ECO:0000256" key="8">
    <source>
        <dbReference type="ARBA" id="ARBA00023012"/>
    </source>
</evidence>
<dbReference type="EMBL" id="DTMZ01000012">
    <property type="protein sequence ID" value="HGD12634.1"/>
    <property type="molecule type" value="Genomic_DNA"/>
</dbReference>
<evidence type="ECO:0000256" key="9">
    <source>
        <dbReference type="SAM" id="Phobius"/>
    </source>
</evidence>
<feature type="transmembrane region" description="Helical" evidence="9">
    <location>
        <begin position="6"/>
        <end position="27"/>
    </location>
</feature>
<dbReference type="InterPro" id="IPR003661">
    <property type="entry name" value="HisK_dim/P_dom"/>
</dbReference>
<organism evidence="11">
    <name type="scientific">candidate division WOR-3 bacterium</name>
    <dbReference type="NCBI Taxonomy" id="2052148"/>
    <lineage>
        <taxon>Bacteria</taxon>
        <taxon>Bacteria division WOR-3</taxon>
    </lineage>
</organism>
<keyword evidence="9" id="KW-1133">Transmembrane helix</keyword>